<keyword evidence="5" id="KW-0325">Glycoprotein</keyword>
<evidence type="ECO:0000256" key="5">
    <source>
        <dbReference type="ARBA" id="ARBA00023180"/>
    </source>
</evidence>
<name>A0ABR1C400_NECAM</name>
<organism evidence="6 7">
    <name type="scientific">Necator americanus</name>
    <name type="common">Human hookworm</name>
    <dbReference type="NCBI Taxonomy" id="51031"/>
    <lineage>
        <taxon>Eukaryota</taxon>
        <taxon>Metazoa</taxon>
        <taxon>Ecdysozoa</taxon>
        <taxon>Nematoda</taxon>
        <taxon>Chromadorea</taxon>
        <taxon>Rhabditida</taxon>
        <taxon>Rhabditina</taxon>
        <taxon>Rhabditomorpha</taxon>
        <taxon>Strongyloidea</taxon>
        <taxon>Ancylostomatidae</taxon>
        <taxon>Bunostominae</taxon>
        <taxon>Necator</taxon>
    </lineage>
</organism>
<keyword evidence="2" id="KW-0328">Glycosyltransferase</keyword>
<evidence type="ECO:0000256" key="3">
    <source>
        <dbReference type="ARBA" id="ARBA00022679"/>
    </source>
</evidence>
<dbReference type="Proteomes" id="UP001303046">
    <property type="component" value="Unassembled WGS sequence"/>
</dbReference>
<dbReference type="InterPro" id="IPR003406">
    <property type="entry name" value="Glyco_trans_14"/>
</dbReference>
<dbReference type="EMBL" id="JAVFWL010000002">
    <property type="protein sequence ID" value="KAK6732736.1"/>
    <property type="molecule type" value="Genomic_DNA"/>
</dbReference>
<reference evidence="6 7" key="1">
    <citation type="submission" date="2023-08" db="EMBL/GenBank/DDBJ databases">
        <title>A Necator americanus chromosomal reference genome.</title>
        <authorList>
            <person name="Ilik V."/>
            <person name="Petrzelkova K.J."/>
            <person name="Pardy F."/>
            <person name="Fuh T."/>
            <person name="Niatou-Singa F.S."/>
            <person name="Gouil Q."/>
            <person name="Baker L."/>
            <person name="Ritchie M.E."/>
            <person name="Jex A.R."/>
            <person name="Gazzola D."/>
            <person name="Li H."/>
            <person name="Toshio Fujiwara R."/>
            <person name="Zhan B."/>
            <person name="Aroian R.V."/>
            <person name="Pafco B."/>
            <person name="Schwarz E.M."/>
        </authorList>
    </citation>
    <scope>NUCLEOTIDE SEQUENCE [LARGE SCALE GENOMIC DNA]</scope>
    <source>
        <strain evidence="6 7">Aroian</strain>
        <tissue evidence="6">Whole animal</tissue>
    </source>
</reference>
<evidence type="ECO:0000256" key="2">
    <source>
        <dbReference type="ARBA" id="ARBA00022676"/>
    </source>
</evidence>
<comment type="caution">
    <text evidence="6">The sequence shown here is derived from an EMBL/GenBank/DDBJ whole genome shotgun (WGS) entry which is preliminary data.</text>
</comment>
<keyword evidence="7" id="KW-1185">Reference proteome</keyword>
<sequence length="323" mass="36757">MGRCFSNIYIADKQLSIDSSGHFINFAYQECLKILVRVDGWRYLLLLQNYDLVIKSVKETVEIYEMLNGVNDVAIRYCSDIRCSQVADQHRWDAKSLHIFKNESAATRSQLNAKFNFAKGSAQASLSRAAVEWMVNTVNLTRLLYQLNRKETYGVDELLIPSLQVSDDLDMPGRFTSKCLQNAIFIPGITRFSFWYNTKCGCPSGTSRNGICILGIEDLEVLSKSYNLIANKVLPTFDYAVVDCIHEIIFNKTHGGVKHVLDLQHYRELVHVEFHKQRLRSYSDDKVICVSNSSFLLPISTRPNTAVLESGVYMLSPQRLSNT</sequence>
<accession>A0ABR1C400</accession>
<gene>
    <name evidence="6" type="primary">Necator_chrII.g4640</name>
    <name evidence="6" type="ORF">RB195_016848</name>
</gene>
<keyword evidence="3" id="KW-0808">Transferase</keyword>
<dbReference type="PANTHER" id="PTHR46671">
    <property type="entry name" value="PROTEIN CBG11221"/>
    <property type="match status" value="1"/>
</dbReference>
<protein>
    <submittedName>
        <fullName evidence="6">Uncharacterized protein</fullName>
    </submittedName>
</protein>
<evidence type="ECO:0000256" key="4">
    <source>
        <dbReference type="ARBA" id="ARBA00023136"/>
    </source>
</evidence>
<evidence type="ECO:0000256" key="1">
    <source>
        <dbReference type="ARBA" id="ARBA00004606"/>
    </source>
</evidence>
<dbReference type="Pfam" id="PF02485">
    <property type="entry name" value="Branch"/>
    <property type="match status" value="1"/>
</dbReference>
<comment type="subcellular location">
    <subcellularLocation>
        <location evidence="1">Membrane</location>
        <topology evidence="1">Single-pass type II membrane protein</topology>
    </subcellularLocation>
</comment>
<dbReference type="PANTHER" id="PTHR46671:SF7">
    <property type="entry name" value="CORE-2_I-BRANCHING ENZYME"/>
    <property type="match status" value="1"/>
</dbReference>
<evidence type="ECO:0000313" key="6">
    <source>
        <dbReference type="EMBL" id="KAK6732736.1"/>
    </source>
</evidence>
<keyword evidence="4" id="KW-0472">Membrane</keyword>
<evidence type="ECO:0000313" key="7">
    <source>
        <dbReference type="Proteomes" id="UP001303046"/>
    </source>
</evidence>
<proteinExistence type="predicted"/>